<name>Q0A504_ALKEH</name>
<dbReference type="KEGG" id="aeh:Mlg_2743"/>
<dbReference type="eggNOG" id="COG2834">
    <property type="taxonomic scope" value="Bacteria"/>
</dbReference>
<evidence type="ECO:0000259" key="2">
    <source>
        <dbReference type="Pfam" id="PF17131"/>
    </source>
</evidence>
<organism evidence="3 4">
    <name type="scientific">Alkalilimnicola ehrlichii (strain ATCC BAA-1101 / DSM 17681 / MLHE-1)</name>
    <dbReference type="NCBI Taxonomy" id="187272"/>
    <lineage>
        <taxon>Bacteria</taxon>
        <taxon>Pseudomonadati</taxon>
        <taxon>Pseudomonadota</taxon>
        <taxon>Gammaproteobacteria</taxon>
        <taxon>Chromatiales</taxon>
        <taxon>Ectothiorhodospiraceae</taxon>
        <taxon>Alkalilimnicola</taxon>
    </lineage>
</organism>
<dbReference type="RefSeq" id="WP_011630476.1">
    <property type="nucleotide sequence ID" value="NC_008340.1"/>
</dbReference>
<protein>
    <submittedName>
        <fullName evidence="3">Putative outer membrane protein</fullName>
    </submittedName>
</protein>
<gene>
    <name evidence="3" type="ordered locus">Mlg_2743</name>
</gene>
<proteinExistence type="predicted"/>
<dbReference type="AlphaFoldDB" id="Q0A504"/>
<dbReference type="OrthoDB" id="9803781at2"/>
<evidence type="ECO:0000313" key="3">
    <source>
        <dbReference type="EMBL" id="ABI58083.1"/>
    </source>
</evidence>
<evidence type="ECO:0000313" key="4">
    <source>
        <dbReference type="Proteomes" id="UP000001962"/>
    </source>
</evidence>
<feature type="signal peptide" evidence="1">
    <location>
        <begin position="1"/>
        <end position="40"/>
    </location>
</feature>
<dbReference type="EMBL" id="CP000453">
    <property type="protein sequence ID" value="ABI58083.1"/>
    <property type="molecule type" value="Genomic_DNA"/>
</dbReference>
<dbReference type="InterPro" id="IPR033399">
    <property type="entry name" value="TP_0789-like"/>
</dbReference>
<feature type="domain" description="Uncharacterized protein TP-0789" evidence="2">
    <location>
        <begin position="95"/>
        <end position="274"/>
    </location>
</feature>
<reference evidence="4" key="1">
    <citation type="submission" date="2006-08" db="EMBL/GenBank/DDBJ databases">
        <title>Complete sequence of Alkalilimnicola ehrilichei MLHE-1.</title>
        <authorList>
            <person name="Copeland A."/>
            <person name="Lucas S."/>
            <person name="Lapidus A."/>
            <person name="Barry K."/>
            <person name="Detter J.C."/>
            <person name="Glavina del Rio T."/>
            <person name="Hammon N."/>
            <person name="Israni S."/>
            <person name="Dalin E."/>
            <person name="Tice H."/>
            <person name="Pitluck S."/>
            <person name="Sims D."/>
            <person name="Brettin T."/>
            <person name="Bruce D."/>
            <person name="Han C."/>
            <person name="Tapia R."/>
            <person name="Gilna P."/>
            <person name="Schmutz J."/>
            <person name="Larimer F."/>
            <person name="Land M."/>
            <person name="Hauser L."/>
            <person name="Kyrpides N."/>
            <person name="Mikhailova N."/>
            <person name="Oremland R.S."/>
            <person name="Hoeft S.E."/>
            <person name="Switzer-Blum J."/>
            <person name="Kulp T."/>
            <person name="King G."/>
            <person name="Tabita R."/>
            <person name="Witte B."/>
            <person name="Santini J.M."/>
            <person name="Basu P."/>
            <person name="Hollibaugh J.T."/>
            <person name="Xie G."/>
            <person name="Stolz J.F."/>
            <person name="Richardson P."/>
        </authorList>
    </citation>
    <scope>NUCLEOTIDE SEQUENCE [LARGE SCALE GENOMIC DNA]</scope>
    <source>
        <strain evidence="4">ATCC BAA-1101 / DSM 17681 / MLHE-1</strain>
    </source>
</reference>
<dbReference type="Pfam" id="PF17131">
    <property type="entry name" value="LolA_like"/>
    <property type="match status" value="1"/>
</dbReference>
<dbReference type="Gene3D" id="2.50.20.10">
    <property type="entry name" value="Lipoprotein localisation LolA/LolB/LppX"/>
    <property type="match status" value="1"/>
</dbReference>
<evidence type="ECO:0000256" key="1">
    <source>
        <dbReference type="SAM" id="SignalP"/>
    </source>
</evidence>
<feature type="chain" id="PRO_5004168043" evidence="1">
    <location>
        <begin position="41"/>
        <end position="284"/>
    </location>
</feature>
<keyword evidence="4" id="KW-1185">Reference proteome</keyword>
<accession>Q0A504</accession>
<sequence>MSHIVPVHCLRRPRLAPVVGRLRAAALALALFALPLAGHADEPPTAAEIVERANNASYYAGNDGRTEARMLIVDGRGREQTRQFTILRRDVEAGGEQHYLVVFSRPSEYRNVVFLVEKHPGADDDRWLYLPDMDLVRRIAPGDKRTSFVGSHVFYEDVSGRHLEDDEHTLQEVTDEYYVLRSTPRDPGSVEFAAYTTWIDRATDLPVRIEYEDQDGEVYRRIASTDIREVDGYPTAMRMRVDDLESGGHTLVQFRGVEYDLGIPAAVFSERSLRNPPRDWLRGR</sequence>
<keyword evidence="1" id="KW-0732">Signal</keyword>
<dbReference type="HOGENOM" id="CLU_074356_0_0_6"/>
<dbReference type="Proteomes" id="UP000001962">
    <property type="component" value="Chromosome"/>
</dbReference>
<dbReference type="CDD" id="cd16329">
    <property type="entry name" value="LolA_like"/>
    <property type="match status" value="1"/>
</dbReference>